<dbReference type="EMBL" id="CAACVJ010000516">
    <property type="protein sequence ID" value="VEP17192.1"/>
    <property type="molecule type" value="Genomic_DNA"/>
</dbReference>
<protein>
    <submittedName>
        <fullName evidence="3">Uncharacterized protein</fullName>
    </submittedName>
</protein>
<dbReference type="NCBIfam" id="TIGR02606">
    <property type="entry name" value="antidote_CC2985"/>
    <property type="match status" value="1"/>
</dbReference>
<sequence length="92" mass="10461">MNVSLTEELEQFVQSQVKSGMYYSASEVIRDGLRLLKEKDMLKQIKIEELRKEIQKGIVSLESGESVSFDVEQIKAEGRKRLAAKKSQEAAQ</sequence>
<evidence type="ECO:0000256" key="1">
    <source>
        <dbReference type="ARBA" id="ARBA00008580"/>
    </source>
</evidence>
<accession>A0A563W0E9</accession>
<dbReference type="InterPro" id="IPR038296">
    <property type="entry name" value="ParD_sf"/>
</dbReference>
<keyword evidence="4" id="KW-1185">Reference proteome</keyword>
<dbReference type="AlphaFoldDB" id="A0A563W0E9"/>
<dbReference type="InterPro" id="IPR010985">
    <property type="entry name" value="Ribbon_hlx_hlx"/>
</dbReference>
<dbReference type="InterPro" id="IPR022789">
    <property type="entry name" value="ParD"/>
</dbReference>
<dbReference type="OrthoDB" id="517705at2"/>
<dbReference type="PANTHER" id="PTHR36582:SF2">
    <property type="entry name" value="ANTITOXIN PARD"/>
    <property type="match status" value="1"/>
</dbReference>
<dbReference type="Pfam" id="PF03693">
    <property type="entry name" value="ParD_antitoxin"/>
    <property type="match status" value="1"/>
</dbReference>
<reference evidence="3 4" key="1">
    <citation type="submission" date="2019-01" db="EMBL/GenBank/DDBJ databases">
        <authorList>
            <person name="Brito A."/>
        </authorList>
    </citation>
    <scope>NUCLEOTIDE SEQUENCE [LARGE SCALE GENOMIC DNA]</scope>
    <source>
        <strain evidence="3">1</strain>
    </source>
</reference>
<evidence type="ECO:0000313" key="3">
    <source>
        <dbReference type="EMBL" id="VEP17192.1"/>
    </source>
</evidence>
<dbReference type="SUPFAM" id="SSF47598">
    <property type="entry name" value="Ribbon-helix-helix"/>
    <property type="match status" value="1"/>
</dbReference>
<proteinExistence type="inferred from homology"/>
<evidence type="ECO:0000256" key="2">
    <source>
        <dbReference type="ARBA" id="ARBA00022649"/>
    </source>
</evidence>
<dbReference type="PANTHER" id="PTHR36582">
    <property type="entry name" value="ANTITOXIN PARD"/>
    <property type="match status" value="1"/>
</dbReference>
<dbReference type="Gene3D" id="6.10.10.120">
    <property type="entry name" value="Antitoxin ParD1-like"/>
    <property type="match status" value="1"/>
</dbReference>
<name>A0A563W0E9_9CYAN</name>
<organism evidence="3 4">
    <name type="scientific">Hyella patelloides LEGE 07179</name>
    <dbReference type="NCBI Taxonomy" id="945734"/>
    <lineage>
        <taxon>Bacteria</taxon>
        <taxon>Bacillati</taxon>
        <taxon>Cyanobacteriota</taxon>
        <taxon>Cyanophyceae</taxon>
        <taxon>Pleurocapsales</taxon>
        <taxon>Hyellaceae</taxon>
        <taxon>Hyella</taxon>
    </lineage>
</organism>
<gene>
    <name evidence="3" type="ORF">H1P_5630002</name>
</gene>
<dbReference type="RefSeq" id="WP_144875751.1">
    <property type="nucleotide sequence ID" value="NZ_LR214297.1"/>
</dbReference>
<dbReference type="GO" id="GO:0006355">
    <property type="term" value="P:regulation of DNA-templated transcription"/>
    <property type="evidence" value="ECO:0007669"/>
    <property type="project" value="InterPro"/>
</dbReference>
<dbReference type="CDD" id="cd22231">
    <property type="entry name" value="RHH_NikR_HicB-like"/>
    <property type="match status" value="1"/>
</dbReference>
<comment type="similarity">
    <text evidence="1">Belongs to the ParD antitoxin family.</text>
</comment>
<keyword evidence="2" id="KW-1277">Toxin-antitoxin system</keyword>
<evidence type="ECO:0000313" key="4">
    <source>
        <dbReference type="Proteomes" id="UP000320055"/>
    </source>
</evidence>
<dbReference type="Proteomes" id="UP000320055">
    <property type="component" value="Unassembled WGS sequence"/>
</dbReference>